<dbReference type="SUPFAM" id="SSF47781">
    <property type="entry name" value="RuvA domain 2-like"/>
    <property type="match status" value="1"/>
</dbReference>
<dbReference type="InterPro" id="IPR051675">
    <property type="entry name" value="Endo/Exo/Phosphatase_dom_1"/>
</dbReference>
<dbReference type="PANTHER" id="PTHR21180">
    <property type="entry name" value="ENDONUCLEASE/EXONUCLEASE/PHOSPHATASE FAMILY DOMAIN-CONTAINING PROTEIN 1"/>
    <property type="match status" value="1"/>
</dbReference>
<dbReference type="Proteomes" id="UP001199044">
    <property type="component" value="Unassembled WGS sequence"/>
</dbReference>
<gene>
    <name evidence="2" type="ORF">LDJ79_08895</name>
</gene>
<accession>A0ABS7YPN9</accession>
<proteinExistence type="predicted"/>
<evidence type="ECO:0000256" key="1">
    <source>
        <dbReference type="SAM" id="SignalP"/>
    </source>
</evidence>
<reference evidence="3" key="1">
    <citation type="submission" date="2023-07" db="EMBL/GenBank/DDBJ databases">
        <title>Molecular identification of indigenous halophilic bacteria isolated from red sea cost, biodegradation of synthetic dyes and assessment of degraded metabolite toxicity.</title>
        <authorList>
            <person name="Chaieb K."/>
            <person name="Altayb H.N."/>
        </authorList>
    </citation>
    <scope>NUCLEOTIDE SEQUENCE [LARGE SCALE GENOMIC DNA]</scope>
    <source>
        <strain evidence="3">K20</strain>
    </source>
</reference>
<organism evidence="2 3">
    <name type="scientific">Vibrio tritonius</name>
    <dbReference type="NCBI Taxonomy" id="1435069"/>
    <lineage>
        <taxon>Bacteria</taxon>
        <taxon>Pseudomonadati</taxon>
        <taxon>Pseudomonadota</taxon>
        <taxon>Gammaproteobacteria</taxon>
        <taxon>Vibrionales</taxon>
        <taxon>Vibrionaceae</taxon>
        <taxon>Vibrio</taxon>
    </lineage>
</organism>
<name>A0ABS7YPN9_9VIBR</name>
<keyword evidence="1" id="KW-0732">Signal</keyword>
<evidence type="ECO:0000313" key="3">
    <source>
        <dbReference type="Proteomes" id="UP001199044"/>
    </source>
</evidence>
<dbReference type="RefSeq" id="WP_225250323.1">
    <property type="nucleotide sequence ID" value="NZ_JAIWIU010000053.1"/>
</dbReference>
<sequence>MHYFLLRNPHWLLSTILFLGIPTFQAVAADNNPKSEQIQITVNINEASADEMSTLLKGVGLAKAKAIVKYRQANGPFKTKNDLTKVKGIGKSILKKNEQRILL</sequence>
<dbReference type="NCBIfam" id="TIGR00426">
    <property type="entry name" value="competence protein ComEA helix-hairpin-helix repeat region"/>
    <property type="match status" value="1"/>
</dbReference>
<feature type="chain" id="PRO_5045876594" evidence="1">
    <location>
        <begin position="29"/>
        <end position="103"/>
    </location>
</feature>
<dbReference type="EMBL" id="JAIWIU010000053">
    <property type="protein sequence ID" value="MCA2016224.1"/>
    <property type="molecule type" value="Genomic_DNA"/>
</dbReference>
<dbReference type="PANTHER" id="PTHR21180:SF32">
    <property type="entry name" value="ENDONUCLEASE_EXONUCLEASE_PHOSPHATASE FAMILY DOMAIN-CONTAINING PROTEIN 1"/>
    <property type="match status" value="1"/>
</dbReference>
<dbReference type="InterPro" id="IPR010994">
    <property type="entry name" value="RuvA_2-like"/>
</dbReference>
<feature type="signal peptide" evidence="1">
    <location>
        <begin position="1"/>
        <end position="28"/>
    </location>
</feature>
<protein>
    <submittedName>
        <fullName evidence="2">Helix-hairpin-helix domain-containing protein</fullName>
    </submittedName>
</protein>
<evidence type="ECO:0000313" key="2">
    <source>
        <dbReference type="EMBL" id="MCA2016224.1"/>
    </source>
</evidence>
<comment type="caution">
    <text evidence="2">The sequence shown here is derived from an EMBL/GenBank/DDBJ whole genome shotgun (WGS) entry which is preliminary data.</text>
</comment>
<dbReference type="InterPro" id="IPR004509">
    <property type="entry name" value="Competence_ComEA_HhH"/>
</dbReference>
<keyword evidence="3" id="KW-1185">Reference proteome</keyword>
<dbReference type="Pfam" id="PF12836">
    <property type="entry name" value="HHH_3"/>
    <property type="match status" value="1"/>
</dbReference>
<dbReference type="Gene3D" id="1.10.150.280">
    <property type="entry name" value="AF1531-like domain"/>
    <property type="match status" value="1"/>
</dbReference>